<dbReference type="PANTHER" id="PTHR18919:SF151">
    <property type="entry name" value="BLR2427 PROTEIN"/>
    <property type="match status" value="1"/>
</dbReference>
<name>A0A6G6Y5K3_9SPHN</name>
<keyword evidence="2 4" id="KW-0808">Transferase</keyword>
<dbReference type="PROSITE" id="PS00737">
    <property type="entry name" value="THIOLASE_2"/>
    <property type="match status" value="1"/>
</dbReference>
<organism evidence="8 9">
    <name type="scientific">Stakelama tenebrarum</name>
    <dbReference type="NCBI Taxonomy" id="2711215"/>
    <lineage>
        <taxon>Bacteria</taxon>
        <taxon>Pseudomonadati</taxon>
        <taxon>Pseudomonadota</taxon>
        <taxon>Alphaproteobacteria</taxon>
        <taxon>Sphingomonadales</taxon>
        <taxon>Sphingomonadaceae</taxon>
        <taxon>Stakelama</taxon>
    </lineage>
</organism>
<keyword evidence="9" id="KW-1185">Reference proteome</keyword>
<dbReference type="InterPro" id="IPR020617">
    <property type="entry name" value="Thiolase_C"/>
</dbReference>
<evidence type="ECO:0000256" key="1">
    <source>
        <dbReference type="ARBA" id="ARBA00010982"/>
    </source>
</evidence>
<evidence type="ECO:0000259" key="6">
    <source>
        <dbReference type="Pfam" id="PF00108"/>
    </source>
</evidence>
<dbReference type="Proteomes" id="UP000501568">
    <property type="component" value="Chromosome"/>
</dbReference>
<dbReference type="Pfam" id="PF00108">
    <property type="entry name" value="Thiolase_N"/>
    <property type="match status" value="1"/>
</dbReference>
<evidence type="ECO:0000259" key="7">
    <source>
        <dbReference type="Pfam" id="PF02803"/>
    </source>
</evidence>
<feature type="compositionally biased region" description="Basic and acidic residues" evidence="5">
    <location>
        <begin position="1"/>
        <end position="33"/>
    </location>
</feature>
<dbReference type="AlphaFoldDB" id="A0A6G6Y5K3"/>
<feature type="compositionally biased region" description="Low complexity" evidence="5">
    <location>
        <begin position="83"/>
        <end position="103"/>
    </location>
</feature>
<evidence type="ECO:0000313" key="9">
    <source>
        <dbReference type="Proteomes" id="UP000501568"/>
    </source>
</evidence>
<gene>
    <name evidence="8" type="ORF">G5C33_10565</name>
</gene>
<dbReference type="InterPro" id="IPR016039">
    <property type="entry name" value="Thiolase-like"/>
</dbReference>
<evidence type="ECO:0000256" key="2">
    <source>
        <dbReference type="ARBA" id="ARBA00022679"/>
    </source>
</evidence>
<dbReference type="SUPFAM" id="SSF53901">
    <property type="entry name" value="Thiolase-like"/>
    <property type="match status" value="2"/>
</dbReference>
<dbReference type="InterPro" id="IPR002155">
    <property type="entry name" value="Thiolase"/>
</dbReference>
<evidence type="ECO:0000256" key="4">
    <source>
        <dbReference type="RuleBase" id="RU003557"/>
    </source>
</evidence>
<feature type="region of interest" description="Disordered" evidence="5">
    <location>
        <begin position="132"/>
        <end position="151"/>
    </location>
</feature>
<dbReference type="Gene3D" id="3.40.47.10">
    <property type="match status" value="1"/>
</dbReference>
<feature type="region of interest" description="Disordered" evidence="5">
    <location>
        <begin position="1"/>
        <end position="119"/>
    </location>
</feature>
<dbReference type="GO" id="GO:0003985">
    <property type="term" value="F:acetyl-CoA C-acetyltransferase activity"/>
    <property type="evidence" value="ECO:0007669"/>
    <property type="project" value="UniProtKB-EC"/>
</dbReference>
<comment type="similarity">
    <text evidence="1 4">Belongs to the thiolase-like superfamily. Thiolase family.</text>
</comment>
<evidence type="ECO:0000313" key="8">
    <source>
        <dbReference type="EMBL" id="QIG80179.1"/>
    </source>
</evidence>
<feature type="compositionally biased region" description="Basic residues" evidence="5">
    <location>
        <begin position="63"/>
        <end position="82"/>
    </location>
</feature>
<keyword evidence="3 4" id="KW-0012">Acyltransferase</keyword>
<dbReference type="InterPro" id="IPR020616">
    <property type="entry name" value="Thiolase_N"/>
</dbReference>
<dbReference type="InterPro" id="IPR020613">
    <property type="entry name" value="Thiolase_CS"/>
</dbReference>
<dbReference type="Pfam" id="PF02803">
    <property type="entry name" value="Thiolase_C"/>
    <property type="match status" value="1"/>
</dbReference>
<dbReference type="PANTHER" id="PTHR18919">
    <property type="entry name" value="ACETYL-COA C-ACYLTRANSFERASE"/>
    <property type="match status" value="1"/>
</dbReference>
<dbReference type="KEGG" id="spzr:G5C33_10565"/>
<dbReference type="CDD" id="cd00751">
    <property type="entry name" value="thiolase"/>
    <property type="match status" value="1"/>
</dbReference>
<accession>A0A6G6Y5K3</accession>
<sequence length="579" mass="62936">MGLRDRLPADRGPVRRDLRQFPRADARQGDARRHPALPQPSARTERRCHLRLRRHDPVERRAARPHRLRRSCRPRPGRRSRTCARSGRAHPAPARQAQASGRGRAQRRRARSIAGSGGSGCNRCRRRRFRFQRPSRSRCTSRGAGTITRSARSEARPVYIVDGNRTPFIKARGKPGPFSPADLAVQCGRPLLMRQPFAPDAFDEVILGCANQVAGEMNVARVAALRMGCGDEMPAHTVHRNCGSGMQSLDEAYRYIAHGDMELVLAGGTEALSRAPLILSDEATAWLAKFQGAKTAGDRAKALRKFNLAYLSPEIGLKQGLTDPISGLAMGQTAEEVAHRFGISRWQADEYAMESHRRLARAQEEGWLDNEVEPMFAPDGTVYDHDDGVRPDNNMEQLGKLKPVFEKYGNVTAGNSSQITDGACWIILASEEAVEKHGLTPLAKIVDSDWAALAPEIMGLGPTVSATPLLKRGELSLGDIDVWELNEAFAAQVLGCLAAWEDPGFCRDVLGLDGALGAVDREKLNIDGGAVSLGHPVGTSGTRIVLHLVNALRRTGGKRGIATECIGGGQGGAMLVEAL</sequence>
<evidence type="ECO:0000256" key="5">
    <source>
        <dbReference type="SAM" id="MobiDB-lite"/>
    </source>
</evidence>
<evidence type="ECO:0000256" key="3">
    <source>
        <dbReference type="ARBA" id="ARBA00023315"/>
    </source>
</evidence>
<dbReference type="EMBL" id="CP049109">
    <property type="protein sequence ID" value="QIG80179.1"/>
    <property type="molecule type" value="Genomic_DNA"/>
</dbReference>
<reference evidence="8 9" key="1">
    <citation type="submission" date="2020-02" db="EMBL/GenBank/DDBJ databases">
        <authorList>
            <person name="Zheng R.K."/>
            <person name="Sun C.M."/>
        </authorList>
    </citation>
    <scope>NUCLEOTIDE SEQUENCE [LARGE SCALE GENOMIC DNA]</scope>
    <source>
        <strain evidence="9">zrk23</strain>
    </source>
</reference>
<dbReference type="NCBIfam" id="TIGR01930">
    <property type="entry name" value="AcCoA-C-Actrans"/>
    <property type="match status" value="1"/>
</dbReference>
<proteinExistence type="inferred from homology"/>
<protein>
    <submittedName>
        <fullName evidence="8">Acetyl-CoA C-acetyltransferase</fullName>
        <ecNumber evidence="8">2.3.1.9</ecNumber>
    </submittedName>
</protein>
<dbReference type="EC" id="2.3.1.9" evidence="8"/>
<dbReference type="NCBIfam" id="NF006030">
    <property type="entry name" value="PRK08170.1"/>
    <property type="match status" value="1"/>
</dbReference>
<feature type="domain" description="Thiolase N-terminal" evidence="6">
    <location>
        <begin position="158"/>
        <end position="432"/>
    </location>
</feature>
<feature type="domain" description="Thiolase C-terminal" evidence="7">
    <location>
        <begin position="439"/>
        <end position="577"/>
    </location>
</feature>